<sequence>MMMADRHVIAAACMVWTGESHPVLMQMAEMANDETELAFPTIETLMIRTNATRRVVLRAVAMLRDWGYLVDTGKRCGYTNRTIVYRVAIPPRKATRAAMEIFVKNRHAELMQRKNGLDSEDESENDAPANKTDGHSADSVQPGETGADSTPFNRPNGCNFDAETGAKTGGEIGADLHLRTKEGKNIKEKVVVNGTPHHLSRTRADARYAPTVTAGDEEKNDEFEIGKTPQPVASKEAIALMRAAVQHTARKVKP</sequence>
<gene>
    <name evidence="2" type="ORF">LMG31841_02938</name>
</gene>
<protein>
    <recommendedName>
        <fullName evidence="4">Helix-turn-helix domain-containing protein</fullName>
    </recommendedName>
</protein>
<evidence type="ECO:0008006" key="4">
    <source>
        <dbReference type="Google" id="ProtNLM"/>
    </source>
</evidence>
<dbReference type="EMBL" id="CAJQZC010000005">
    <property type="protein sequence ID" value="CAG4900966.1"/>
    <property type="molecule type" value="Genomic_DNA"/>
</dbReference>
<comment type="caution">
    <text evidence="2">The sequence shown here is derived from an EMBL/GenBank/DDBJ whole genome shotgun (WGS) entry which is preliminary data.</text>
</comment>
<keyword evidence="3" id="KW-1185">Reference proteome</keyword>
<evidence type="ECO:0000313" key="2">
    <source>
        <dbReference type="EMBL" id="CAG4900966.1"/>
    </source>
</evidence>
<organism evidence="2 3">
    <name type="scientific">Paraburkholderia saeva</name>
    <dbReference type="NCBI Taxonomy" id="2777537"/>
    <lineage>
        <taxon>Bacteria</taxon>
        <taxon>Pseudomonadati</taxon>
        <taxon>Pseudomonadota</taxon>
        <taxon>Betaproteobacteria</taxon>
        <taxon>Burkholderiales</taxon>
        <taxon>Burkholderiaceae</taxon>
        <taxon>Paraburkholderia</taxon>
    </lineage>
</organism>
<name>A0A9N8RX88_9BURK</name>
<dbReference type="AlphaFoldDB" id="A0A9N8RX88"/>
<evidence type="ECO:0000313" key="3">
    <source>
        <dbReference type="Proteomes" id="UP000789704"/>
    </source>
</evidence>
<dbReference type="RefSeq" id="WP_228877744.1">
    <property type="nucleotide sequence ID" value="NZ_CAJQZC010000005.1"/>
</dbReference>
<proteinExistence type="predicted"/>
<reference evidence="2" key="1">
    <citation type="submission" date="2021-04" db="EMBL/GenBank/DDBJ databases">
        <authorList>
            <person name="Vanwijnsberghe S."/>
        </authorList>
    </citation>
    <scope>NUCLEOTIDE SEQUENCE</scope>
    <source>
        <strain evidence="2">LMG 31841</strain>
    </source>
</reference>
<feature type="region of interest" description="Disordered" evidence="1">
    <location>
        <begin position="113"/>
        <end position="165"/>
    </location>
</feature>
<evidence type="ECO:0000256" key="1">
    <source>
        <dbReference type="SAM" id="MobiDB-lite"/>
    </source>
</evidence>
<dbReference type="Proteomes" id="UP000789704">
    <property type="component" value="Unassembled WGS sequence"/>
</dbReference>
<accession>A0A9N8RX88</accession>